<accession>A0A2N3I4F0</accession>
<evidence type="ECO:0008006" key="3">
    <source>
        <dbReference type="Google" id="ProtNLM"/>
    </source>
</evidence>
<protein>
    <recommendedName>
        <fullName evidence="3">HYR domain-containing protein</fullName>
    </recommendedName>
</protein>
<evidence type="ECO:0000313" key="2">
    <source>
        <dbReference type="Proteomes" id="UP000233535"/>
    </source>
</evidence>
<dbReference type="AlphaFoldDB" id="A0A2N3I4F0"/>
<reference evidence="1 2" key="1">
    <citation type="journal article" date="2017" name="Front. Microbiol.">
        <title>Labilibaculum manganireducens gen. nov., sp. nov. and Labilibaculum filiforme sp. nov., Novel Bacteroidetes Isolated from Subsurface Sediments of the Baltic Sea.</title>
        <authorList>
            <person name="Vandieken V."/>
            <person name="Marshall I.P."/>
            <person name="Niemann H."/>
            <person name="Engelen B."/>
            <person name="Cypionka H."/>
        </authorList>
    </citation>
    <scope>NUCLEOTIDE SEQUENCE [LARGE SCALE GENOMIC DNA]</scope>
    <source>
        <strain evidence="1 2">59.16B</strain>
    </source>
</reference>
<dbReference type="PANTHER" id="PTHR24273">
    <property type="entry name" value="FI04643P-RELATED"/>
    <property type="match status" value="1"/>
</dbReference>
<name>A0A2N3I4F0_9BACT</name>
<sequence>NCSAVTVTNDASLPITTQGTTVVTWTYKDVVGNISTQTQNVIITDATAPVADLASLPNVTAECEVISLTAPTATDNCSTVTVTNDASLPITSQGTTVVTWTYKDVVGNTSTQTQNVIITDATAPVADLASLPNVTAECEVTSLTAPSATDNCSAVTVTNDASLPITTQGTTVVTWTYKDVVGNISTQTQNVVIKDNTDPVELTLADVTGECSATAVAPTTTDACAGTITGTTTDALTYNTQGTHVITWNFDDGNGNDIDVFQNVVINDITAPVLADLSDLSIDDCAEDEVAQTKVLTGLELPVGRYSDGCSSTFTVEYRIQLPDGSYANAYGIQAVGTVSASDPSGYSFTEGVSTIYVRVLDASGNFSNEETYTVTVNHKPTPSGINY</sequence>
<evidence type="ECO:0000313" key="1">
    <source>
        <dbReference type="EMBL" id="PKQ65171.1"/>
    </source>
</evidence>
<dbReference type="RefSeq" id="WP_218972141.1">
    <property type="nucleotide sequence ID" value="NZ_MVDD01000002.1"/>
</dbReference>
<comment type="caution">
    <text evidence="1">The sequence shown here is derived from an EMBL/GenBank/DDBJ whole genome shotgun (WGS) entry which is preliminary data.</text>
</comment>
<dbReference type="EMBL" id="MVDD01000002">
    <property type="protein sequence ID" value="PKQ65171.1"/>
    <property type="molecule type" value="Genomic_DNA"/>
</dbReference>
<dbReference type="PANTHER" id="PTHR24273:SF32">
    <property type="entry name" value="HYALIN"/>
    <property type="match status" value="1"/>
</dbReference>
<proteinExistence type="predicted"/>
<gene>
    <name evidence="1" type="ORF">BZG02_04915</name>
</gene>
<organism evidence="1 2">
    <name type="scientific">Labilibaculum filiforme</name>
    <dbReference type="NCBI Taxonomy" id="1940526"/>
    <lineage>
        <taxon>Bacteria</taxon>
        <taxon>Pseudomonadati</taxon>
        <taxon>Bacteroidota</taxon>
        <taxon>Bacteroidia</taxon>
        <taxon>Marinilabiliales</taxon>
        <taxon>Marinifilaceae</taxon>
        <taxon>Labilibaculum</taxon>
    </lineage>
</organism>
<dbReference type="Proteomes" id="UP000233535">
    <property type="component" value="Unassembled WGS sequence"/>
</dbReference>
<feature type="non-terminal residue" evidence="1">
    <location>
        <position position="1"/>
    </location>
</feature>
<keyword evidence="2" id="KW-1185">Reference proteome</keyword>